<dbReference type="Proteomes" id="UP001200034">
    <property type="component" value="Unassembled WGS sequence"/>
</dbReference>
<name>A0AAD4K4R5_9MUSC</name>
<protein>
    <submittedName>
        <fullName evidence="3">Uncharacterized protein</fullName>
    </submittedName>
</protein>
<reference evidence="3" key="1">
    <citation type="journal article" date="2021" name="Mol. Ecol. Resour.">
        <title>Phylogenomic analyses of the genus Drosophila reveals genomic signals of climate adaptation.</title>
        <authorList>
            <person name="Li F."/>
            <person name="Rane R.V."/>
            <person name="Luria V."/>
            <person name="Xiong Z."/>
            <person name="Chen J."/>
            <person name="Li Z."/>
            <person name="Catullo R.A."/>
            <person name="Griffin P.C."/>
            <person name="Schiffer M."/>
            <person name="Pearce S."/>
            <person name="Lee S.F."/>
            <person name="McElroy K."/>
            <person name="Stocker A."/>
            <person name="Shirriffs J."/>
            <person name="Cockerell F."/>
            <person name="Coppin C."/>
            <person name="Sgro C.M."/>
            <person name="Karger A."/>
            <person name="Cain J.W."/>
            <person name="Weber J.A."/>
            <person name="Santpere G."/>
            <person name="Kirschner M.W."/>
            <person name="Hoffmann A.A."/>
            <person name="Oakeshott J.G."/>
            <person name="Zhang G."/>
        </authorList>
    </citation>
    <scope>NUCLEOTIDE SEQUENCE</scope>
    <source>
        <strain evidence="3">BGI-SZ-2011g</strain>
    </source>
</reference>
<feature type="region of interest" description="Disordered" evidence="1">
    <location>
        <begin position="163"/>
        <end position="242"/>
    </location>
</feature>
<dbReference type="EMBL" id="JAJJHW010001127">
    <property type="protein sequence ID" value="KAH8377066.1"/>
    <property type="molecule type" value="Genomic_DNA"/>
</dbReference>
<feature type="region of interest" description="Disordered" evidence="1">
    <location>
        <begin position="257"/>
        <end position="324"/>
    </location>
</feature>
<dbReference type="AlphaFoldDB" id="A0AAD4K4R5"/>
<evidence type="ECO:0000256" key="1">
    <source>
        <dbReference type="SAM" id="MobiDB-lite"/>
    </source>
</evidence>
<feature type="chain" id="PRO_5041922461" evidence="2">
    <location>
        <begin position="16"/>
        <end position="445"/>
    </location>
</feature>
<evidence type="ECO:0000313" key="4">
    <source>
        <dbReference type="Proteomes" id="UP001200034"/>
    </source>
</evidence>
<feature type="compositionally biased region" description="Low complexity" evidence="1">
    <location>
        <begin position="216"/>
        <end position="241"/>
    </location>
</feature>
<comment type="caution">
    <text evidence="3">The sequence shown here is derived from an EMBL/GenBank/DDBJ whole genome shotgun (WGS) entry which is preliminary data.</text>
</comment>
<feature type="signal peptide" evidence="2">
    <location>
        <begin position="1"/>
        <end position="15"/>
    </location>
</feature>
<keyword evidence="2" id="KW-0732">Signal</keyword>
<evidence type="ECO:0000313" key="3">
    <source>
        <dbReference type="EMBL" id="KAH8377066.1"/>
    </source>
</evidence>
<gene>
    <name evidence="3" type="ORF">KR093_003290</name>
</gene>
<feature type="compositionally biased region" description="Low complexity" evidence="1">
    <location>
        <begin position="172"/>
        <end position="183"/>
    </location>
</feature>
<evidence type="ECO:0000256" key="2">
    <source>
        <dbReference type="SAM" id="SignalP"/>
    </source>
</evidence>
<proteinExistence type="predicted"/>
<accession>A0AAD4K4R5</accession>
<keyword evidence="4" id="KW-1185">Reference proteome</keyword>
<feature type="compositionally biased region" description="Basic and acidic residues" evidence="1">
    <location>
        <begin position="184"/>
        <end position="212"/>
    </location>
</feature>
<feature type="non-terminal residue" evidence="3">
    <location>
        <position position="445"/>
    </location>
</feature>
<sequence>AQYLCSLLCIFLTFAFPFAARNSPQDDAEVIQDPDFRDFKGVIDTGAGAHPFLQPSPSAVNFFNSFDDIFRRLRTRLWPVSLGSDESGSGDDAFDAGFPLRFGLSNLTPVDHKAGNTTSTVKVVDGHRLEINETVYGDENSHFKVRLVNVRPLESGEEVAEGITHDNGEFKPASSAPVTSAPAKHSELDDSDEDRREPLEKQTKDNEVRDIDGPQSTATTNTATTTTTAASTIAEDSIADSSENRETIMAELIEDMQQQQREEQEEQQQQQEQLAAAQDVDADTMAHNEEAETPLPDSDSDGDSDNNAAPAESIENFGSEFVDSPPHLEQLQLHREREELESSDDEEDSNHAAPIEMSDTFNDEWATLDEIADPGNDLNNHIDIEEVEKFVPVDLSNDIAVNDIAAANPHYPYNPDAELIDVNVETTGQAMMPKFEKLSLAPLHK</sequence>
<organism evidence="3 4">
    <name type="scientific">Drosophila rubida</name>
    <dbReference type="NCBI Taxonomy" id="30044"/>
    <lineage>
        <taxon>Eukaryota</taxon>
        <taxon>Metazoa</taxon>
        <taxon>Ecdysozoa</taxon>
        <taxon>Arthropoda</taxon>
        <taxon>Hexapoda</taxon>
        <taxon>Insecta</taxon>
        <taxon>Pterygota</taxon>
        <taxon>Neoptera</taxon>
        <taxon>Endopterygota</taxon>
        <taxon>Diptera</taxon>
        <taxon>Brachycera</taxon>
        <taxon>Muscomorpha</taxon>
        <taxon>Ephydroidea</taxon>
        <taxon>Drosophilidae</taxon>
        <taxon>Drosophila</taxon>
    </lineage>
</organism>
<feature type="region of interest" description="Disordered" evidence="1">
    <location>
        <begin position="336"/>
        <end position="357"/>
    </location>
</feature>